<dbReference type="EMBL" id="CP130318">
    <property type="protein sequence ID" value="WNQ11234.1"/>
    <property type="molecule type" value="Genomic_DNA"/>
</dbReference>
<accession>A0AA96RHL4</accession>
<feature type="transmembrane region" description="Helical" evidence="1">
    <location>
        <begin position="123"/>
        <end position="142"/>
    </location>
</feature>
<evidence type="ECO:0000313" key="3">
    <source>
        <dbReference type="Proteomes" id="UP001305702"/>
    </source>
</evidence>
<feature type="transmembrane region" description="Helical" evidence="1">
    <location>
        <begin position="89"/>
        <end position="111"/>
    </location>
</feature>
<evidence type="ECO:0000256" key="1">
    <source>
        <dbReference type="SAM" id="Phobius"/>
    </source>
</evidence>
<keyword evidence="1" id="KW-0472">Membrane</keyword>
<organism evidence="2 3">
    <name type="scientific">Paenibacillus aurantius</name>
    <dbReference type="NCBI Taxonomy" id="2918900"/>
    <lineage>
        <taxon>Bacteria</taxon>
        <taxon>Bacillati</taxon>
        <taxon>Bacillota</taxon>
        <taxon>Bacilli</taxon>
        <taxon>Bacillales</taxon>
        <taxon>Paenibacillaceae</taxon>
        <taxon>Paenibacillus</taxon>
    </lineage>
</organism>
<evidence type="ECO:0000313" key="2">
    <source>
        <dbReference type="EMBL" id="WNQ11234.1"/>
    </source>
</evidence>
<keyword evidence="3" id="KW-1185">Reference proteome</keyword>
<name>A0AA96RHL4_9BACL</name>
<feature type="transmembrane region" description="Helical" evidence="1">
    <location>
        <begin position="53"/>
        <end position="77"/>
    </location>
</feature>
<dbReference type="Proteomes" id="UP001305702">
    <property type="component" value="Chromosome"/>
</dbReference>
<keyword evidence="1" id="KW-0812">Transmembrane</keyword>
<dbReference type="AlphaFoldDB" id="A0AA96RHL4"/>
<reference evidence="2 3" key="1">
    <citation type="submission" date="2022-02" db="EMBL/GenBank/DDBJ databases">
        <title>Paenibacillus sp. MBLB1776 Whole Genome Shotgun Sequencing.</title>
        <authorList>
            <person name="Hwang C.Y."/>
            <person name="Cho E.-S."/>
            <person name="Seo M.-J."/>
        </authorList>
    </citation>
    <scope>NUCLEOTIDE SEQUENCE [LARGE SCALE GENOMIC DNA]</scope>
    <source>
        <strain evidence="2 3">MBLB1776</strain>
    </source>
</reference>
<proteinExistence type="predicted"/>
<dbReference type="RefSeq" id="WP_315605010.1">
    <property type="nucleotide sequence ID" value="NZ_CP130318.1"/>
</dbReference>
<keyword evidence="1" id="KW-1133">Transmembrane helix</keyword>
<dbReference type="PROSITE" id="PS51257">
    <property type="entry name" value="PROKAR_LIPOPROTEIN"/>
    <property type="match status" value="1"/>
</dbReference>
<dbReference type="KEGG" id="paun:MJA45_27150"/>
<protein>
    <submittedName>
        <fullName evidence="2">Uncharacterized protein</fullName>
    </submittedName>
</protein>
<gene>
    <name evidence="2" type="ORF">MJA45_27150</name>
</gene>
<sequence length="152" mass="16630">MKTYFWRGGGIPGLAAGLILGCFFKGIQAWSGEPVYVLLLTIDYLPVVGGADLPEGAAFLLHLLISCLAAWVIHRIILRRRWTGKRRWAALMGAGIGIGVLLYPTSFLSAYTPHDFAPVFLTWWLAGHLLYGITLGLMGTGIHPRVSAERLP</sequence>